<proteinExistence type="predicted"/>
<dbReference type="PANTHER" id="PTHR43464">
    <property type="entry name" value="METHYLTRANSFERASE"/>
    <property type="match status" value="1"/>
</dbReference>
<dbReference type="EMBL" id="JAPNOA010000058">
    <property type="protein sequence ID" value="MCY0966927.1"/>
    <property type="molecule type" value="Genomic_DNA"/>
</dbReference>
<dbReference type="InterPro" id="IPR029063">
    <property type="entry name" value="SAM-dependent_MTases_sf"/>
</dbReference>
<reference evidence="2" key="1">
    <citation type="submission" date="2022-11" db="EMBL/GenBank/DDBJ databases">
        <title>Parathalassolutuus dongxingensis gen. nov., sp. nov., a novel member of family Oceanospirillaceae isolated from a coastal shrimp pond in Guangxi, China.</title>
        <authorList>
            <person name="Chen H."/>
        </authorList>
    </citation>
    <scope>NUCLEOTIDE SEQUENCE</scope>
    <source>
        <strain evidence="2">G-43</strain>
    </source>
</reference>
<dbReference type="GO" id="GO:0008168">
    <property type="term" value="F:methyltransferase activity"/>
    <property type="evidence" value="ECO:0007669"/>
    <property type="project" value="UniProtKB-KW"/>
</dbReference>
<accession>A0A9X3EG62</accession>
<comment type="caution">
    <text evidence="2">The sequence shown here is derived from an EMBL/GenBank/DDBJ whole genome shotgun (WGS) entry which is preliminary data.</text>
</comment>
<feature type="domain" description="Methyltransferase type 12" evidence="1">
    <location>
        <begin position="455"/>
        <end position="549"/>
    </location>
</feature>
<protein>
    <submittedName>
        <fullName evidence="2">Methyltransferase domain-containing protein</fullName>
    </submittedName>
</protein>
<keyword evidence="2" id="KW-0808">Transferase</keyword>
<keyword evidence="3" id="KW-1185">Reference proteome</keyword>
<dbReference type="SUPFAM" id="SSF48452">
    <property type="entry name" value="TPR-like"/>
    <property type="match status" value="1"/>
</dbReference>
<keyword evidence="2" id="KW-0489">Methyltransferase</keyword>
<dbReference type="Proteomes" id="UP001150830">
    <property type="component" value="Unassembled WGS sequence"/>
</dbReference>
<dbReference type="Gene3D" id="1.25.40.10">
    <property type="entry name" value="Tetratricopeptide repeat domain"/>
    <property type="match status" value="1"/>
</dbReference>
<dbReference type="AlphaFoldDB" id="A0A9X3EG62"/>
<dbReference type="InterPro" id="IPR011990">
    <property type="entry name" value="TPR-like_helical_dom_sf"/>
</dbReference>
<dbReference type="PANTHER" id="PTHR43464:SF94">
    <property type="entry name" value="MALONYL-[ACYL-CARRIER PROTEIN] O-METHYLTRANSFERASE"/>
    <property type="match status" value="1"/>
</dbReference>
<organism evidence="2 3">
    <name type="scientific">Parathalassolituus penaei</name>
    <dbReference type="NCBI Taxonomy" id="2997323"/>
    <lineage>
        <taxon>Bacteria</taxon>
        <taxon>Pseudomonadati</taxon>
        <taxon>Pseudomonadota</taxon>
        <taxon>Gammaproteobacteria</taxon>
        <taxon>Oceanospirillales</taxon>
        <taxon>Oceanospirillaceae</taxon>
        <taxon>Parathalassolituus</taxon>
    </lineage>
</organism>
<dbReference type="RefSeq" id="WP_283175134.1">
    <property type="nucleotide sequence ID" value="NZ_JAPNOA010000058.1"/>
</dbReference>
<dbReference type="InterPro" id="IPR013217">
    <property type="entry name" value="Methyltransf_12"/>
</dbReference>
<dbReference type="SUPFAM" id="SSF53335">
    <property type="entry name" value="S-adenosyl-L-methionine-dependent methyltransferases"/>
    <property type="match status" value="1"/>
</dbReference>
<name>A0A9X3EG62_9GAMM</name>
<evidence type="ECO:0000259" key="1">
    <source>
        <dbReference type="Pfam" id="PF08242"/>
    </source>
</evidence>
<sequence>MASALLRANAPIPADSDLANRSAREWKDIWLAAAELYRQANDNASPLLLEQAARLAGDDNECRYLPLLNLRARIRLRQGHIGQAWQWINRGLAIKPDSASLLYTAGLLALEQKHLADAEQYFSRSSKISRVSTRAPVYLAHVHWLQGRTVEAFEEYRELLRTRRDDLLLRSRLLMAANVISADYYLPDLAQDLQEYLQWPDIDTAQLRSLTQSLLHHQFQENSNLTVEWLADNPLLQTALRYLLLADAGLENLLTRLRASILGSCTTSLAIPQALLVLVINIGWQTRLNEGAWFESNRETGLLQSLEMLCLKLIQLDISDTNANDHQEQQRAIAAVTALFLMYRPLARSSLGEALASSRIDWLLWPETLRQRVLDELAEQQALQEQAIRIPSFAAVTDEVSCRVQAQYNQHPYPRWTDTGTWQVSSYPDTLRHHFPQALADWHPEQQHKPLQMLVAGCGTGRHALRLARYFTPLAITAVDLSHQALAWGRLQAERLQQSVNWQQGDLLEIGQLGRHFDVIECSGVLHHMDNPLAGLKALSAVLAPGGLIKIALYSRTARRRITELREQLKPLPSTDASLRKLRGHLLQDQQHWQQILSAPDFYSLSACRDLLCHEQEWLFDISAIESWLEQAGLQWVGMLAPDQHNTQPQKQQQRPGDLSPAEWAELESHKPDLFAGMYQFYARKL</sequence>
<dbReference type="CDD" id="cd02440">
    <property type="entry name" value="AdoMet_MTases"/>
    <property type="match status" value="1"/>
</dbReference>
<dbReference type="Pfam" id="PF08242">
    <property type="entry name" value="Methyltransf_12"/>
    <property type="match status" value="1"/>
</dbReference>
<dbReference type="GO" id="GO:0032259">
    <property type="term" value="P:methylation"/>
    <property type="evidence" value="ECO:0007669"/>
    <property type="project" value="UniProtKB-KW"/>
</dbReference>
<gene>
    <name evidence="2" type="ORF">OUO13_17250</name>
</gene>
<evidence type="ECO:0000313" key="3">
    <source>
        <dbReference type="Proteomes" id="UP001150830"/>
    </source>
</evidence>
<evidence type="ECO:0000313" key="2">
    <source>
        <dbReference type="EMBL" id="MCY0966927.1"/>
    </source>
</evidence>
<dbReference type="Gene3D" id="3.40.50.150">
    <property type="entry name" value="Vaccinia Virus protein VP39"/>
    <property type="match status" value="1"/>
</dbReference>